<comment type="caution">
    <text evidence="14">The sequence shown here is derived from an EMBL/GenBank/DDBJ whole genome shotgun (WGS) entry which is preliminary data.</text>
</comment>
<keyword evidence="8" id="KW-0007">Acetylation</keyword>
<protein>
    <recommendedName>
        <fullName evidence="3">Cytochrome c oxidase subunit 5B, mitochondrial</fullName>
    </recommendedName>
    <alternativeName>
        <fullName evidence="11">Cytochrome c oxidase polypeptide Vb</fullName>
    </alternativeName>
</protein>
<sequence>MEDLSSFQRGTRPSTFWDSITSNNSASHGGILFILFLANSFRSLASDLDLTTSKPQLQENDARSAGRFCPSSYKSGPTFTVAVTLPGDPASQFVSITINTVAFGTLLLNGDHLMCGKSLLPEVLVFVAGVMASRLLRGFGALASQALRARGPNGVSVVRSMASGGGVPTDEEQATGLEREVMLAARKGQDPYNILAPKATSGTKEDPNLVPSITNKRIVGCICEEDNSTVIWFWLHKGEAQRCPSCGTHYKLVPHQLAH</sequence>
<dbReference type="PROSITE" id="PS51359">
    <property type="entry name" value="COX5B_2"/>
    <property type="match status" value="1"/>
</dbReference>
<evidence type="ECO:0000256" key="6">
    <source>
        <dbReference type="ARBA" id="ARBA00022833"/>
    </source>
</evidence>
<comment type="subcellular location">
    <subcellularLocation>
        <location evidence="1">Mitochondrion inner membrane</location>
    </subcellularLocation>
    <subcellularLocation>
        <location evidence="2">Mitochondrion membrane</location>
        <topology evidence="2">Peripheral membrane protein</topology>
    </subcellularLocation>
</comment>
<dbReference type="GO" id="GO:0006123">
    <property type="term" value="P:mitochondrial electron transport, cytochrome c to oxygen"/>
    <property type="evidence" value="ECO:0007669"/>
    <property type="project" value="InterPro"/>
</dbReference>
<accession>A0A6B0RJ82</accession>
<evidence type="ECO:0000256" key="5">
    <source>
        <dbReference type="ARBA" id="ARBA00022792"/>
    </source>
</evidence>
<evidence type="ECO:0000256" key="13">
    <source>
        <dbReference type="PIRSR" id="PIRSR602124-3"/>
    </source>
</evidence>
<dbReference type="InterPro" id="IPR036972">
    <property type="entry name" value="Cyt_c_oxidase_su5b_sf"/>
</dbReference>
<dbReference type="GO" id="GO:0005743">
    <property type="term" value="C:mitochondrial inner membrane"/>
    <property type="evidence" value="ECO:0007669"/>
    <property type="project" value="UniProtKB-SubCell"/>
</dbReference>
<dbReference type="SUPFAM" id="SSF57802">
    <property type="entry name" value="Rubredoxin-like"/>
    <property type="match status" value="1"/>
</dbReference>
<evidence type="ECO:0000256" key="10">
    <source>
        <dbReference type="ARBA" id="ARBA00023136"/>
    </source>
</evidence>
<feature type="modified residue" description="N6-acetyllysine" evidence="13">
    <location>
        <position position="251"/>
    </location>
</feature>
<feature type="binding site" evidence="12">
    <location>
        <position position="243"/>
    </location>
    <ligand>
        <name>Zn(2+)</name>
        <dbReference type="ChEBI" id="CHEBI:29105"/>
    </ligand>
</feature>
<evidence type="ECO:0000313" key="14">
    <source>
        <dbReference type="EMBL" id="MXQ90168.1"/>
    </source>
</evidence>
<dbReference type="AlphaFoldDB" id="A0A6B0RJ82"/>
<dbReference type="PANTHER" id="PTHR10122">
    <property type="entry name" value="CYTOCHROME C OXIDASE SUBUNIT 5B, MITOCHONDRIAL"/>
    <property type="match status" value="1"/>
</dbReference>
<keyword evidence="9" id="KW-0496">Mitochondrion</keyword>
<feature type="modified residue" description="N6-acetyllysine" evidence="13">
    <location>
        <position position="216"/>
    </location>
</feature>
<dbReference type="GO" id="GO:0045277">
    <property type="term" value="C:respiratory chain complex IV"/>
    <property type="evidence" value="ECO:0007669"/>
    <property type="project" value="InterPro"/>
</dbReference>
<feature type="modified residue" description="N6-acetyllysine" evidence="13">
    <location>
        <position position="198"/>
    </location>
</feature>
<feature type="binding site" evidence="12">
    <location>
        <position position="221"/>
    </location>
    <ligand>
        <name>Zn(2+)</name>
        <dbReference type="ChEBI" id="CHEBI:29105"/>
    </ligand>
</feature>
<keyword evidence="6 12" id="KW-0862">Zinc</keyword>
<keyword evidence="15" id="KW-1185">Reference proteome</keyword>
<dbReference type="CDD" id="cd00924">
    <property type="entry name" value="Cyt_c_Oxidase_Vb"/>
    <property type="match status" value="1"/>
</dbReference>
<dbReference type="InterPro" id="IPR002124">
    <property type="entry name" value="Cyt_c_oxidase_su5b"/>
</dbReference>
<evidence type="ECO:0000256" key="9">
    <source>
        <dbReference type="ARBA" id="ARBA00023128"/>
    </source>
</evidence>
<evidence type="ECO:0000256" key="3">
    <source>
        <dbReference type="ARBA" id="ARBA00020224"/>
    </source>
</evidence>
<dbReference type="FunFam" id="2.60.11.10:FF:000001">
    <property type="entry name" value="Cytochrome c oxidase subunit 5B, mitochondrial"/>
    <property type="match status" value="1"/>
</dbReference>
<dbReference type="PROSITE" id="PS00848">
    <property type="entry name" value="COX5B_1"/>
    <property type="match status" value="1"/>
</dbReference>
<evidence type="ECO:0000256" key="1">
    <source>
        <dbReference type="ARBA" id="ARBA00004273"/>
    </source>
</evidence>
<evidence type="ECO:0000256" key="12">
    <source>
        <dbReference type="PIRSR" id="PIRSR602124-1"/>
    </source>
</evidence>
<name>A0A6B0RJ82_9CETA</name>
<dbReference type="PANTHER" id="PTHR10122:SF20">
    <property type="entry name" value="CYTOCHROME C OXIDASE SUBUNIT 5B, MITOCHONDRIAL"/>
    <property type="match status" value="1"/>
</dbReference>
<organism evidence="14 15">
    <name type="scientific">Bos mutus</name>
    <name type="common">wild yak</name>
    <dbReference type="NCBI Taxonomy" id="72004"/>
    <lineage>
        <taxon>Eukaryota</taxon>
        <taxon>Metazoa</taxon>
        <taxon>Chordata</taxon>
        <taxon>Craniata</taxon>
        <taxon>Vertebrata</taxon>
        <taxon>Euteleostomi</taxon>
        <taxon>Mammalia</taxon>
        <taxon>Eutheria</taxon>
        <taxon>Laurasiatheria</taxon>
        <taxon>Artiodactyla</taxon>
        <taxon>Ruminantia</taxon>
        <taxon>Pecora</taxon>
        <taxon>Bovidae</taxon>
        <taxon>Bovinae</taxon>
        <taxon>Bos</taxon>
    </lineage>
</organism>
<feature type="binding site" evidence="12">
    <location>
        <position position="246"/>
    </location>
    <ligand>
        <name>Zn(2+)</name>
        <dbReference type="ChEBI" id="CHEBI:29105"/>
    </ligand>
</feature>
<keyword evidence="7" id="KW-0809">Transit peptide</keyword>
<evidence type="ECO:0000256" key="2">
    <source>
        <dbReference type="ARBA" id="ARBA00004318"/>
    </source>
</evidence>
<reference evidence="14" key="1">
    <citation type="submission" date="2019-10" db="EMBL/GenBank/DDBJ databases">
        <title>The sequence and de novo assembly of the wild yak genome.</title>
        <authorList>
            <person name="Liu Y."/>
        </authorList>
    </citation>
    <scope>NUCLEOTIDE SEQUENCE [LARGE SCALE GENOMIC DNA]</scope>
    <source>
        <strain evidence="14">WY2019</strain>
    </source>
</reference>
<dbReference type="EMBL" id="VBQZ03000061">
    <property type="protein sequence ID" value="MXQ90168.1"/>
    <property type="molecule type" value="Genomic_DNA"/>
</dbReference>
<dbReference type="GO" id="GO:0046872">
    <property type="term" value="F:metal ion binding"/>
    <property type="evidence" value="ECO:0007669"/>
    <property type="project" value="UniProtKB-KW"/>
</dbReference>
<dbReference type="Proteomes" id="UP000322234">
    <property type="component" value="Unassembled WGS sequence"/>
</dbReference>
<dbReference type="Pfam" id="PF01215">
    <property type="entry name" value="COX5B"/>
    <property type="match status" value="1"/>
</dbReference>
<evidence type="ECO:0000256" key="11">
    <source>
        <dbReference type="ARBA" id="ARBA00031048"/>
    </source>
</evidence>
<evidence type="ECO:0000256" key="4">
    <source>
        <dbReference type="ARBA" id="ARBA00022723"/>
    </source>
</evidence>
<dbReference type="Gene3D" id="2.60.11.10">
    <property type="entry name" value="Cytochrome c oxidase, subunit Vb"/>
    <property type="match status" value="1"/>
</dbReference>
<feature type="binding site" evidence="12">
    <location>
        <position position="223"/>
    </location>
    <ligand>
        <name>Zn(2+)</name>
        <dbReference type="ChEBI" id="CHEBI:29105"/>
    </ligand>
</feature>
<evidence type="ECO:0000313" key="15">
    <source>
        <dbReference type="Proteomes" id="UP000322234"/>
    </source>
</evidence>
<keyword evidence="5" id="KW-0999">Mitochondrion inner membrane</keyword>
<evidence type="ECO:0000256" key="7">
    <source>
        <dbReference type="ARBA" id="ARBA00022946"/>
    </source>
</evidence>
<keyword evidence="4 12" id="KW-0479">Metal-binding</keyword>
<proteinExistence type="predicted"/>
<keyword evidence="10" id="KW-0472">Membrane</keyword>
<gene>
    <name evidence="14" type="ORF">E5288_WYG017427</name>
</gene>
<evidence type="ECO:0000256" key="8">
    <source>
        <dbReference type="ARBA" id="ARBA00022990"/>
    </source>
</evidence>